<dbReference type="InterPro" id="IPR011467">
    <property type="entry name" value="DUF1573"/>
</dbReference>
<dbReference type="PANTHER" id="PTHR37833">
    <property type="entry name" value="LIPOPROTEIN-RELATED"/>
    <property type="match status" value="1"/>
</dbReference>
<comment type="caution">
    <text evidence="2">The sequence shown here is derived from an EMBL/GenBank/DDBJ whole genome shotgun (WGS) entry which is preliminary data.</text>
</comment>
<proteinExistence type="predicted"/>
<dbReference type="Proteomes" id="UP000603640">
    <property type="component" value="Unassembled WGS sequence"/>
</dbReference>
<evidence type="ECO:0000313" key="2">
    <source>
        <dbReference type="EMBL" id="MBC5994241.1"/>
    </source>
</evidence>
<dbReference type="PROSITE" id="PS51257">
    <property type="entry name" value="PROKAR_LIPOPROTEIN"/>
    <property type="match status" value="1"/>
</dbReference>
<dbReference type="EMBL" id="JACRVF010000004">
    <property type="protein sequence ID" value="MBC5994241.1"/>
    <property type="molecule type" value="Genomic_DNA"/>
</dbReference>
<gene>
    <name evidence="2" type="ORF">H8S84_15440</name>
</gene>
<feature type="signal peptide" evidence="1">
    <location>
        <begin position="1"/>
        <end position="24"/>
    </location>
</feature>
<dbReference type="Pfam" id="PF07610">
    <property type="entry name" value="DUF1573"/>
    <property type="match status" value="1"/>
</dbReference>
<dbReference type="PANTHER" id="PTHR37833:SF1">
    <property type="entry name" value="SIGNAL PEPTIDE PROTEIN"/>
    <property type="match status" value="1"/>
</dbReference>
<keyword evidence="3" id="KW-1185">Reference proteome</keyword>
<feature type="chain" id="PRO_5038060642" evidence="1">
    <location>
        <begin position="25"/>
        <end position="181"/>
    </location>
</feature>
<dbReference type="AlphaFoldDB" id="A0A923SKX5"/>
<keyword evidence="1" id="KW-0732">Signal</keyword>
<protein>
    <submittedName>
        <fullName evidence="2">DUF1573 domain-containing protein</fullName>
    </submittedName>
</protein>
<sequence>MKKNLILAASFAVAIFATSCDNNAGSDNVTETEATATEATATEPVVENPNVAGAEEAVAPENAPVISFAETSYDFGTVKQGEVVEHTFKFTNTGKSPLIIESATATCGCTVPESPKEPIAPGETGEIKVNFNSTGKAGQQSPVVTVRANTVPNITQVTLKGTVEPASTIPTAGADGPVKRN</sequence>
<evidence type="ECO:0000256" key="1">
    <source>
        <dbReference type="SAM" id="SignalP"/>
    </source>
</evidence>
<organism evidence="2 3">
    <name type="scientific">Pontibacter cellulosilyticus</name>
    <dbReference type="NCBI Taxonomy" id="1720253"/>
    <lineage>
        <taxon>Bacteria</taxon>
        <taxon>Pseudomonadati</taxon>
        <taxon>Bacteroidota</taxon>
        <taxon>Cytophagia</taxon>
        <taxon>Cytophagales</taxon>
        <taxon>Hymenobacteraceae</taxon>
        <taxon>Pontibacter</taxon>
    </lineage>
</organism>
<evidence type="ECO:0000313" key="3">
    <source>
        <dbReference type="Proteomes" id="UP000603640"/>
    </source>
</evidence>
<accession>A0A923SKX5</accession>
<dbReference type="Gene3D" id="2.60.40.10">
    <property type="entry name" value="Immunoglobulins"/>
    <property type="match status" value="1"/>
</dbReference>
<dbReference type="RefSeq" id="WP_187068252.1">
    <property type="nucleotide sequence ID" value="NZ_JACRVF010000004.1"/>
</dbReference>
<reference evidence="2" key="1">
    <citation type="submission" date="2020-08" db="EMBL/GenBank/DDBJ databases">
        <title>Pontibacter sp. SD6 16S ribosomal RNA gene Genome sequencing and assembly.</title>
        <authorList>
            <person name="Kang M."/>
        </authorList>
    </citation>
    <scope>NUCLEOTIDE SEQUENCE</scope>
    <source>
        <strain evidence="2">SD6</strain>
    </source>
</reference>
<dbReference type="InterPro" id="IPR013783">
    <property type="entry name" value="Ig-like_fold"/>
</dbReference>
<name>A0A923SKX5_9BACT</name>